<organism evidence="2 3">
    <name type="scientific">Trichinella spiralis</name>
    <name type="common">Trichina worm</name>
    <dbReference type="NCBI Taxonomy" id="6334"/>
    <lineage>
        <taxon>Eukaryota</taxon>
        <taxon>Metazoa</taxon>
        <taxon>Ecdysozoa</taxon>
        <taxon>Nematoda</taxon>
        <taxon>Enoplea</taxon>
        <taxon>Dorylaimia</taxon>
        <taxon>Trichinellida</taxon>
        <taxon>Trichinellidae</taxon>
        <taxon>Trichinella</taxon>
    </lineage>
</organism>
<proteinExistence type="predicted"/>
<evidence type="ECO:0000313" key="3">
    <source>
        <dbReference type="Proteomes" id="UP001558632"/>
    </source>
</evidence>
<accession>A0ABR3KTZ3</accession>
<comment type="caution">
    <text evidence="2">The sequence shown here is derived from an EMBL/GenBank/DDBJ whole genome shotgun (WGS) entry which is preliminary data.</text>
</comment>
<keyword evidence="1" id="KW-0472">Membrane</keyword>
<dbReference type="InterPro" id="IPR039524">
    <property type="entry name" value="PIGO/GPI13"/>
</dbReference>
<keyword evidence="3" id="KW-1185">Reference proteome</keyword>
<reference evidence="2 3" key="1">
    <citation type="submission" date="2024-07" db="EMBL/GenBank/DDBJ databases">
        <title>Enhanced genomic and transcriptomic resources for Trichinella pseudospiralis and T. spiralis underpin the discovery of pronounced molecular differences between stages and species.</title>
        <authorList>
            <person name="Pasi K.K."/>
            <person name="La Rosa G."/>
            <person name="Gomez-Morales M.A."/>
            <person name="Tosini F."/>
            <person name="Sumanam S."/>
            <person name="Young N.D."/>
            <person name="Chang B.C."/>
            <person name="Robin G.B."/>
        </authorList>
    </citation>
    <scope>NUCLEOTIDE SEQUENCE [LARGE SCALE GENOMIC DNA]</scope>
    <source>
        <strain evidence="2">ISS534</strain>
    </source>
</reference>
<dbReference type="GO" id="GO:0016740">
    <property type="term" value="F:transferase activity"/>
    <property type="evidence" value="ECO:0007669"/>
    <property type="project" value="UniProtKB-KW"/>
</dbReference>
<gene>
    <name evidence="2" type="ORF">TSPI_03487</name>
</gene>
<dbReference type="PANTHER" id="PTHR23071:SF1">
    <property type="entry name" value="GPI ETHANOLAMINE PHOSPHATE TRANSFERASE 3"/>
    <property type="match status" value="1"/>
</dbReference>
<evidence type="ECO:0000313" key="2">
    <source>
        <dbReference type="EMBL" id="KAL1243316.1"/>
    </source>
</evidence>
<protein>
    <submittedName>
        <fullName evidence="2">GPI ethanolamine phosphate transferase</fullName>
    </submittedName>
</protein>
<dbReference type="Proteomes" id="UP001558632">
    <property type="component" value="Unassembled WGS sequence"/>
</dbReference>
<name>A0ABR3KTZ3_TRISP</name>
<keyword evidence="2" id="KW-0808">Transferase</keyword>
<dbReference type="EMBL" id="JBEUSY010000170">
    <property type="protein sequence ID" value="KAL1243316.1"/>
    <property type="molecule type" value="Genomic_DNA"/>
</dbReference>
<sequence>MTLHNRQEAFACNVQKTDMNVHRVAAQLNLVPTLALLLDIPVPFSNLGALIPELFPDREDRTQAARVNVYQVIRYTETYLRNFHDSVLTERFSSLLKIFNNLEADELTVEKSLDIVHKVNSIFLDSWAKFHLGWMTLGIVTILETIVSSLVMLATKASHP</sequence>
<keyword evidence="1" id="KW-1133">Transmembrane helix</keyword>
<dbReference type="InterPro" id="IPR017850">
    <property type="entry name" value="Alkaline_phosphatase_core_sf"/>
</dbReference>
<dbReference type="PANTHER" id="PTHR23071">
    <property type="entry name" value="PHOSPHATIDYLINOSITOL GLYCAN"/>
    <property type="match status" value="1"/>
</dbReference>
<keyword evidence="1" id="KW-0812">Transmembrane</keyword>
<feature type="transmembrane region" description="Helical" evidence="1">
    <location>
        <begin position="132"/>
        <end position="154"/>
    </location>
</feature>
<dbReference type="Gene3D" id="3.40.720.10">
    <property type="entry name" value="Alkaline Phosphatase, subunit A"/>
    <property type="match status" value="1"/>
</dbReference>
<evidence type="ECO:0000256" key="1">
    <source>
        <dbReference type="SAM" id="Phobius"/>
    </source>
</evidence>